<evidence type="ECO:0000313" key="1">
    <source>
        <dbReference type="EMBL" id="GIQ83051.1"/>
    </source>
</evidence>
<feature type="non-terminal residue" evidence="1">
    <location>
        <position position="165"/>
    </location>
</feature>
<dbReference type="EMBL" id="BDIP01000906">
    <property type="protein sequence ID" value="GIQ83051.1"/>
    <property type="molecule type" value="Genomic_DNA"/>
</dbReference>
<comment type="caution">
    <text evidence="1">The sequence shown here is derived from an EMBL/GenBank/DDBJ whole genome shotgun (WGS) entry which is preliminary data.</text>
</comment>
<organism evidence="1 2">
    <name type="scientific">Kipferlia bialata</name>
    <dbReference type="NCBI Taxonomy" id="797122"/>
    <lineage>
        <taxon>Eukaryota</taxon>
        <taxon>Metamonada</taxon>
        <taxon>Carpediemonas-like organisms</taxon>
        <taxon>Kipferlia</taxon>
    </lineage>
</organism>
<sequence>YYDDPVCVSGDRLLIFTNQEEYGCRGSSGTVVSFHLRDGWKVEGTLPTEYKRLRKILVSGSTVICSIQFVPQRPRERHTRAIRRPTRETVERRLVAFEVVSGTWTQLGSTDTDIVLACQIEGNHHLMQFAPVQSSETRVPQSGPIMGSVCEDTLLRLMYPLPLSL</sequence>
<name>A0A9K3GI40_9EUKA</name>
<protein>
    <submittedName>
        <fullName evidence="1">Uncharacterized protein</fullName>
    </submittedName>
</protein>
<keyword evidence="2" id="KW-1185">Reference proteome</keyword>
<evidence type="ECO:0000313" key="2">
    <source>
        <dbReference type="Proteomes" id="UP000265618"/>
    </source>
</evidence>
<gene>
    <name evidence="1" type="ORF">KIPB_004299</name>
</gene>
<dbReference type="AlphaFoldDB" id="A0A9K3GI40"/>
<accession>A0A9K3GI40</accession>
<reference evidence="1 2" key="1">
    <citation type="journal article" date="2018" name="PLoS ONE">
        <title>The draft genome of Kipferlia bialata reveals reductive genome evolution in fornicate parasites.</title>
        <authorList>
            <person name="Tanifuji G."/>
            <person name="Takabayashi S."/>
            <person name="Kume K."/>
            <person name="Takagi M."/>
            <person name="Nakayama T."/>
            <person name="Kamikawa R."/>
            <person name="Inagaki Y."/>
            <person name="Hashimoto T."/>
        </authorList>
    </citation>
    <scope>NUCLEOTIDE SEQUENCE [LARGE SCALE GENOMIC DNA]</scope>
    <source>
        <strain evidence="1">NY0173</strain>
    </source>
</reference>
<proteinExistence type="predicted"/>
<dbReference type="Proteomes" id="UP000265618">
    <property type="component" value="Unassembled WGS sequence"/>
</dbReference>